<dbReference type="InterPro" id="IPR029787">
    <property type="entry name" value="Nucleotide_cyclase"/>
</dbReference>
<dbReference type="InterPro" id="IPR000160">
    <property type="entry name" value="GGDEF_dom"/>
</dbReference>
<evidence type="ECO:0000256" key="3">
    <source>
        <dbReference type="SAM" id="Phobius"/>
    </source>
</evidence>
<dbReference type="PANTHER" id="PTHR45138">
    <property type="entry name" value="REGULATORY COMPONENTS OF SENSORY TRANSDUCTION SYSTEM"/>
    <property type="match status" value="1"/>
</dbReference>
<reference evidence="5" key="1">
    <citation type="journal article" date="2022" name="Arch. Microbiol.">
        <title>Microbulbifer okhotskensis sp. nov., isolated from a deep bottom sediment of the Okhotsk Sea.</title>
        <authorList>
            <person name="Romanenko L."/>
            <person name="Kurilenko V."/>
            <person name="Otstavnykh N."/>
            <person name="Velansky P."/>
            <person name="Isaeva M."/>
            <person name="Mikhailov V."/>
        </authorList>
    </citation>
    <scope>NUCLEOTIDE SEQUENCE</scope>
    <source>
        <strain evidence="5">OS29</strain>
    </source>
</reference>
<evidence type="ECO:0000313" key="5">
    <source>
        <dbReference type="EMBL" id="MCO1333703.1"/>
    </source>
</evidence>
<dbReference type="Pfam" id="PF00990">
    <property type="entry name" value="GGDEF"/>
    <property type="match status" value="1"/>
</dbReference>
<keyword evidence="3" id="KW-0812">Transmembrane</keyword>
<dbReference type="CDD" id="cd01949">
    <property type="entry name" value="GGDEF"/>
    <property type="match status" value="1"/>
</dbReference>
<dbReference type="PANTHER" id="PTHR45138:SF9">
    <property type="entry name" value="DIGUANYLATE CYCLASE DGCM-RELATED"/>
    <property type="match status" value="1"/>
</dbReference>
<dbReference type="PROSITE" id="PS50887">
    <property type="entry name" value="GGDEF"/>
    <property type="match status" value="1"/>
</dbReference>
<dbReference type="AlphaFoldDB" id="A0A9X2J438"/>
<feature type="transmembrane region" description="Helical" evidence="3">
    <location>
        <begin position="59"/>
        <end position="79"/>
    </location>
</feature>
<protein>
    <recommendedName>
        <fullName evidence="1">diguanylate cyclase</fullName>
        <ecNumber evidence="1">2.7.7.65</ecNumber>
    </recommendedName>
</protein>
<name>A0A9X2J438_9GAMM</name>
<evidence type="ECO:0000313" key="6">
    <source>
        <dbReference type="Proteomes" id="UP001139028"/>
    </source>
</evidence>
<proteinExistence type="predicted"/>
<comment type="catalytic activity">
    <reaction evidence="2">
        <text>2 GTP = 3',3'-c-di-GMP + 2 diphosphate</text>
        <dbReference type="Rhea" id="RHEA:24898"/>
        <dbReference type="ChEBI" id="CHEBI:33019"/>
        <dbReference type="ChEBI" id="CHEBI:37565"/>
        <dbReference type="ChEBI" id="CHEBI:58805"/>
        <dbReference type="EC" id="2.7.7.65"/>
    </reaction>
</comment>
<dbReference type="SUPFAM" id="SSF55073">
    <property type="entry name" value="Nucleotide cyclase"/>
    <property type="match status" value="1"/>
</dbReference>
<dbReference type="RefSeq" id="WP_252465148.1">
    <property type="nucleotide sequence ID" value="NZ_JALBWM010000013.1"/>
</dbReference>
<feature type="transmembrane region" description="Helical" evidence="3">
    <location>
        <begin position="113"/>
        <end position="140"/>
    </location>
</feature>
<dbReference type="GO" id="GO:0005886">
    <property type="term" value="C:plasma membrane"/>
    <property type="evidence" value="ECO:0007669"/>
    <property type="project" value="TreeGrafter"/>
</dbReference>
<gene>
    <name evidence="5" type="ORF">MO867_05040</name>
</gene>
<dbReference type="Proteomes" id="UP001139028">
    <property type="component" value="Unassembled WGS sequence"/>
</dbReference>
<dbReference type="SMART" id="SM00267">
    <property type="entry name" value="GGDEF"/>
    <property type="match status" value="1"/>
</dbReference>
<dbReference type="GO" id="GO:0052621">
    <property type="term" value="F:diguanylate cyclase activity"/>
    <property type="evidence" value="ECO:0007669"/>
    <property type="project" value="UniProtKB-EC"/>
</dbReference>
<dbReference type="NCBIfam" id="TIGR00254">
    <property type="entry name" value="GGDEF"/>
    <property type="match status" value="1"/>
</dbReference>
<dbReference type="Gene3D" id="3.30.70.270">
    <property type="match status" value="1"/>
</dbReference>
<organism evidence="5 6">
    <name type="scientific">Microbulbifer okhotskensis</name>
    <dbReference type="NCBI Taxonomy" id="2926617"/>
    <lineage>
        <taxon>Bacteria</taxon>
        <taxon>Pseudomonadati</taxon>
        <taxon>Pseudomonadota</taxon>
        <taxon>Gammaproteobacteria</taxon>
        <taxon>Cellvibrionales</taxon>
        <taxon>Microbulbiferaceae</taxon>
        <taxon>Microbulbifer</taxon>
    </lineage>
</organism>
<sequence>MPSYLQWLRFIWLPGILLALLAAQYLPWIDLTSLYSVQLPVLLLVMALMLSLGFRSSRVALASLLIMLIYVAAVLQFLPNLNTDLPLYLSIAAVNLVLFACSRDRSLFSFFGFLWLSGLIAESVGLAMLLECCAPLRMIFPLETLPEWLVGFLPRIFSLPQLVSCVSAVGAFALLFLYPGPTAMGLFSCNLLLLFAVWINLPVEFIGTVAAVLLLTSLLGASYELAFRDELTGVRSRRAFRYQMLTPGRHYSIAMVDIDYFKKLNDRHGHQVGDQALRMVAAQISRHTRGTVFRYGGEEFVIFIPGRNGIEKEILLEALREKIAHYPMCLRASGRLFNGSAGSSRGKEGTRQVRITVSIGVAHRHKSLKSSDGILKAADQALYKAKRNGRNCLRVHA</sequence>
<dbReference type="InterPro" id="IPR043128">
    <property type="entry name" value="Rev_trsase/Diguanyl_cyclase"/>
</dbReference>
<feature type="transmembrane region" description="Helical" evidence="3">
    <location>
        <begin position="32"/>
        <end position="52"/>
    </location>
</feature>
<keyword evidence="3" id="KW-1133">Transmembrane helix</keyword>
<feature type="domain" description="GGDEF" evidence="4">
    <location>
        <begin position="249"/>
        <end position="397"/>
    </location>
</feature>
<dbReference type="GO" id="GO:0043709">
    <property type="term" value="P:cell adhesion involved in single-species biofilm formation"/>
    <property type="evidence" value="ECO:0007669"/>
    <property type="project" value="TreeGrafter"/>
</dbReference>
<feature type="transmembrane region" description="Helical" evidence="3">
    <location>
        <begin position="85"/>
        <end position="101"/>
    </location>
</feature>
<accession>A0A9X2J438</accession>
<comment type="caution">
    <text evidence="5">The sequence shown here is derived from an EMBL/GenBank/DDBJ whole genome shotgun (WGS) entry which is preliminary data.</text>
</comment>
<evidence type="ECO:0000259" key="4">
    <source>
        <dbReference type="PROSITE" id="PS50887"/>
    </source>
</evidence>
<feature type="transmembrane region" description="Helical" evidence="3">
    <location>
        <begin position="152"/>
        <end position="176"/>
    </location>
</feature>
<dbReference type="EC" id="2.7.7.65" evidence="1"/>
<keyword evidence="6" id="KW-1185">Reference proteome</keyword>
<dbReference type="InterPro" id="IPR050469">
    <property type="entry name" value="Diguanylate_Cyclase"/>
</dbReference>
<keyword evidence="3" id="KW-0472">Membrane</keyword>
<evidence type="ECO:0000256" key="2">
    <source>
        <dbReference type="ARBA" id="ARBA00034247"/>
    </source>
</evidence>
<evidence type="ECO:0000256" key="1">
    <source>
        <dbReference type="ARBA" id="ARBA00012528"/>
    </source>
</evidence>
<dbReference type="EMBL" id="JALBWM010000013">
    <property type="protein sequence ID" value="MCO1333703.1"/>
    <property type="molecule type" value="Genomic_DNA"/>
</dbReference>
<feature type="transmembrane region" description="Helical" evidence="3">
    <location>
        <begin position="7"/>
        <end position="26"/>
    </location>
</feature>
<dbReference type="GO" id="GO:1902201">
    <property type="term" value="P:negative regulation of bacterial-type flagellum-dependent cell motility"/>
    <property type="evidence" value="ECO:0007669"/>
    <property type="project" value="TreeGrafter"/>
</dbReference>